<keyword evidence="1" id="KW-1133">Transmembrane helix</keyword>
<keyword evidence="1" id="KW-0472">Membrane</keyword>
<feature type="transmembrane region" description="Helical" evidence="1">
    <location>
        <begin position="20"/>
        <end position="40"/>
    </location>
</feature>
<dbReference type="Proteomes" id="UP000242381">
    <property type="component" value="Unassembled WGS sequence"/>
</dbReference>
<accession>A0A1X0RY60</accession>
<dbReference type="AlphaFoldDB" id="A0A1X0RY60"/>
<dbReference type="EMBL" id="KV921369">
    <property type="protein sequence ID" value="ORE16966.1"/>
    <property type="molecule type" value="Genomic_DNA"/>
</dbReference>
<name>A0A1X0RY60_RHIZD</name>
<protein>
    <submittedName>
        <fullName evidence="2">Uncharacterized protein</fullName>
    </submittedName>
</protein>
<sequence>MQMHPKILALRRPIAVYKSIYCLSALLFFLELGIQSIYLANSVLFELGMIFADCPIAKCDDGYHCFIIVKKCSETLIDTAIVCHEVKTIMLDYIVLSFPSVYKEHSWILQVITVKMINIILEILLESLI</sequence>
<evidence type="ECO:0000256" key="1">
    <source>
        <dbReference type="SAM" id="Phobius"/>
    </source>
</evidence>
<reference evidence="2 3" key="1">
    <citation type="journal article" date="2016" name="Proc. Natl. Acad. Sci. U.S.A.">
        <title>Lipid metabolic changes in an early divergent fungus govern the establishment of a mutualistic symbiosis with endobacteria.</title>
        <authorList>
            <person name="Lastovetsky O.A."/>
            <person name="Gaspar M.L."/>
            <person name="Mondo S.J."/>
            <person name="LaButti K.M."/>
            <person name="Sandor L."/>
            <person name="Grigoriev I.V."/>
            <person name="Henry S.A."/>
            <person name="Pawlowska T.E."/>
        </authorList>
    </citation>
    <scope>NUCLEOTIDE SEQUENCE [LARGE SCALE GENOMIC DNA]</scope>
    <source>
        <strain evidence="2 3">ATCC 11559</strain>
    </source>
</reference>
<evidence type="ECO:0000313" key="2">
    <source>
        <dbReference type="EMBL" id="ORE16966.1"/>
    </source>
</evidence>
<organism evidence="2 3">
    <name type="scientific">Rhizopus microsporus</name>
    <dbReference type="NCBI Taxonomy" id="58291"/>
    <lineage>
        <taxon>Eukaryota</taxon>
        <taxon>Fungi</taxon>
        <taxon>Fungi incertae sedis</taxon>
        <taxon>Mucoromycota</taxon>
        <taxon>Mucoromycotina</taxon>
        <taxon>Mucoromycetes</taxon>
        <taxon>Mucorales</taxon>
        <taxon>Mucorineae</taxon>
        <taxon>Rhizopodaceae</taxon>
        <taxon>Rhizopus</taxon>
    </lineage>
</organism>
<evidence type="ECO:0000313" key="3">
    <source>
        <dbReference type="Proteomes" id="UP000242381"/>
    </source>
</evidence>
<keyword evidence="1" id="KW-0812">Transmembrane</keyword>
<proteinExistence type="predicted"/>
<gene>
    <name evidence="2" type="ORF">BCV71DRAFT_270664</name>
</gene>